<sequence>MLFLPSDQWAIVEMGLSDLPLPVTPPKSLAENVPTAVALSGLHTESHNSQPPSPLPDNLKKSFPLPQTPSTKPVRTPNTKHHTRQPAHSHAHNYDPDERKAEAHGQAQSQTHSPSHDADPSLNDFSTLSYDASAITYATTTTHIRTSRPSRTQTSVRPQEQTRRRLGRAVRNFVIKMLSPSSGAGGTTLGGRGKGKSSEPGPRGRYVGSTKDRDAFLGRTSGFTGGDERERGTPRSDASGDSGWTFASVSSWTGPVAGQQTHAGNRWSGLWH</sequence>
<name>A0A0C9SUS5_PAXIN</name>
<feature type="compositionally biased region" description="Polar residues" evidence="1">
    <location>
        <begin position="245"/>
        <end position="263"/>
    </location>
</feature>
<dbReference type="Proteomes" id="UP000053647">
    <property type="component" value="Unassembled WGS sequence"/>
</dbReference>
<dbReference type="OrthoDB" id="2690876at2759"/>
<feature type="compositionally biased region" description="Low complexity" evidence="1">
    <location>
        <begin position="140"/>
        <end position="152"/>
    </location>
</feature>
<feature type="compositionally biased region" description="Gly residues" evidence="1">
    <location>
        <begin position="183"/>
        <end position="192"/>
    </location>
</feature>
<accession>A0A0C9SUS5</accession>
<reference evidence="3" key="2">
    <citation type="submission" date="2015-01" db="EMBL/GenBank/DDBJ databases">
        <title>Evolutionary Origins and Diversification of the Mycorrhizal Mutualists.</title>
        <authorList>
            <consortium name="DOE Joint Genome Institute"/>
            <consortium name="Mycorrhizal Genomics Consortium"/>
            <person name="Kohler A."/>
            <person name="Kuo A."/>
            <person name="Nagy L.G."/>
            <person name="Floudas D."/>
            <person name="Copeland A."/>
            <person name="Barry K.W."/>
            <person name="Cichocki N."/>
            <person name="Veneault-Fourrey C."/>
            <person name="LaButti K."/>
            <person name="Lindquist E.A."/>
            <person name="Lipzen A."/>
            <person name="Lundell T."/>
            <person name="Morin E."/>
            <person name="Murat C."/>
            <person name="Riley R."/>
            <person name="Ohm R."/>
            <person name="Sun H."/>
            <person name="Tunlid A."/>
            <person name="Henrissat B."/>
            <person name="Grigoriev I.V."/>
            <person name="Hibbett D.S."/>
            <person name="Martin F."/>
        </authorList>
    </citation>
    <scope>NUCLEOTIDE SEQUENCE [LARGE SCALE GENOMIC DNA]</scope>
    <source>
        <strain evidence="3">ATCC 200175</strain>
    </source>
</reference>
<evidence type="ECO:0000313" key="2">
    <source>
        <dbReference type="EMBL" id="KIJ12939.1"/>
    </source>
</evidence>
<evidence type="ECO:0000313" key="3">
    <source>
        <dbReference type="Proteomes" id="UP000053647"/>
    </source>
</evidence>
<dbReference type="HOGENOM" id="CLU_054689_0_0_1"/>
<gene>
    <name evidence="2" type="ORF">PAXINDRAFT_14302</name>
</gene>
<keyword evidence="3" id="KW-1185">Reference proteome</keyword>
<dbReference type="EMBL" id="KN819358">
    <property type="protein sequence ID" value="KIJ12939.1"/>
    <property type="molecule type" value="Genomic_DNA"/>
</dbReference>
<reference evidence="2 3" key="1">
    <citation type="submission" date="2014-06" db="EMBL/GenBank/DDBJ databases">
        <authorList>
            <consortium name="DOE Joint Genome Institute"/>
            <person name="Kuo A."/>
            <person name="Kohler A."/>
            <person name="Nagy L.G."/>
            <person name="Floudas D."/>
            <person name="Copeland A."/>
            <person name="Barry K.W."/>
            <person name="Cichocki N."/>
            <person name="Veneault-Fourrey C."/>
            <person name="LaButti K."/>
            <person name="Lindquist E.A."/>
            <person name="Lipzen A."/>
            <person name="Lundell T."/>
            <person name="Morin E."/>
            <person name="Murat C."/>
            <person name="Sun H."/>
            <person name="Tunlid A."/>
            <person name="Henrissat B."/>
            <person name="Grigoriev I.V."/>
            <person name="Hibbett D.S."/>
            <person name="Martin F."/>
            <person name="Nordberg H.P."/>
            <person name="Cantor M.N."/>
            <person name="Hua S.X."/>
        </authorList>
    </citation>
    <scope>NUCLEOTIDE SEQUENCE [LARGE SCALE GENOMIC DNA]</scope>
    <source>
        <strain evidence="2 3">ATCC 200175</strain>
    </source>
</reference>
<feature type="compositionally biased region" description="Basic and acidic residues" evidence="1">
    <location>
        <begin position="92"/>
        <end position="103"/>
    </location>
</feature>
<protein>
    <submittedName>
        <fullName evidence="2">Uncharacterized protein</fullName>
    </submittedName>
</protein>
<feature type="region of interest" description="Disordered" evidence="1">
    <location>
        <begin position="140"/>
        <end position="272"/>
    </location>
</feature>
<evidence type="ECO:0000256" key="1">
    <source>
        <dbReference type="SAM" id="MobiDB-lite"/>
    </source>
</evidence>
<proteinExistence type="predicted"/>
<feature type="compositionally biased region" description="Polar residues" evidence="1">
    <location>
        <begin position="68"/>
        <end position="77"/>
    </location>
</feature>
<dbReference type="AlphaFoldDB" id="A0A0C9SUS5"/>
<feature type="compositionally biased region" description="Basic residues" evidence="1">
    <location>
        <begin position="78"/>
        <end position="91"/>
    </location>
</feature>
<organism evidence="2 3">
    <name type="scientific">Paxillus involutus ATCC 200175</name>
    <dbReference type="NCBI Taxonomy" id="664439"/>
    <lineage>
        <taxon>Eukaryota</taxon>
        <taxon>Fungi</taxon>
        <taxon>Dikarya</taxon>
        <taxon>Basidiomycota</taxon>
        <taxon>Agaricomycotina</taxon>
        <taxon>Agaricomycetes</taxon>
        <taxon>Agaricomycetidae</taxon>
        <taxon>Boletales</taxon>
        <taxon>Paxilineae</taxon>
        <taxon>Paxillaceae</taxon>
        <taxon>Paxillus</taxon>
    </lineage>
</organism>
<feature type="region of interest" description="Disordered" evidence="1">
    <location>
        <begin position="43"/>
        <end position="125"/>
    </location>
</feature>